<dbReference type="InterPro" id="IPR011335">
    <property type="entry name" value="Restrct_endonuc-II-like"/>
</dbReference>
<dbReference type="Gene3D" id="3.90.320.10">
    <property type="match status" value="1"/>
</dbReference>
<dbReference type="STRING" id="171291.SAMN02745154_00709"/>
<dbReference type="Pfam" id="PF09588">
    <property type="entry name" value="YqaJ"/>
    <property type="match status" value="1"/>
</dbReference>
<evidence type="ECO:0000313" key="3">
    <source>
        <dbReference type="Proteomes" id="UP000190389"/>
    </source>
</evidence>
<accession>A0A1T4MIA5</accession>
<reference evidence="3" key="1">
    <citation type="submission" date="2017-02" db="EMBL/GenBank/DDBJ databases">
        <authorList>
            <person name="Varghese N."/>
            <person name="Submissions S."/>
        </authorList>
    </citation>
    <scope>NUCLEOTIDE SEQUENCE [LARGE SCALE GENOMIC DNA]</scope>
    <source>
        <strain evidence="3">ATCC 27862</strain>
    </source>
</reference>
<evidence type="ECO:0000313" key="2">
    <source>
        <dbReference type="EMBL" id="SJZ66607.1"/>
    </source>
</evidence>
<evidence type="ECO:0000259" key="1">
    <source>
        <dbReference type="Pfam" id="PF09588"/>
    </source>
</evidence>
<dbReference type="NCBIfam" id="NF045870">
    <property type="entry name" value="MAGa7180_fam_nucl"/>
    <property type="match status" value="1"/>
</dbReference>
<proteinExistence type="predicted"/>
<dbReference type="InterPro" id="IPR011604">
    <property type="entry name" value="PDDEXK-like_dom_sf"/>
</dbReference>
<dbReference type="EMBL" id="FUXF01000047">
    <property type="protein sequence ID" value="SJZ66607.1"/>
    <property type="molecule type" value="Genomic_DNA"/>
</dbReference>
<dbReference type="Proteomes" id="UP000190389">
    <property type="component" value="Unassembled WGS sequence"/>
</dbReference>
<gene>
    <name evidence="2" type="ORF">SAMN02745154_00709</name>
</gene>
<dbReference type="SUPFAM" id="SSF52980">
    <property type="entry name" value="Restriction endonuclease-like"/>
    <property type="match status" value="1"/>
</dbReference>
<sequence length="239" mass="27914">MPRKYFNKKDYTIDYKNQVLILSDELYSKLHSNNQFDKYKKMGGSSIADILIKDAFKNEFSAFCHITRLKLPVLTQKYVHAGVVLEPRIFDYLREKMPNVSIENYEAAAYNYDFFASDPIIGGVPDGFLPSKNMILEIKTAQEKKKDVWEKEGVDPSYRKQAQLYSYLKGADSYAIVALFLKPELGDYEQPEEIDLAQRHMKTYPFKLNKQDALDDIKKIKDWYNFYTNTKTSPKFDLS</sequence>
<dbReference type="AlphaFoldDB" id="A0A1T4MIA5"/>
<protein>
    <recommendedName>
        <fullName evidence="1">YqaJ viral recombinase domain-containing protein</fullName>
    </recommendedName>
</protein>
<feature type="non-terminal residue" evidence="2">
    <location>
        <position position="239"/>
    </location>
</feature>
<dbReference type="InterPro" id="IPR019080">
    <property type="entry name" value="YqaJ_viral_recombinase"/>
</dbReference>
<dbReference type="OrthoDB" id="403948at2"/>
<organism evidence="2 3">
    <name type="scientific">Mycoplasmopsis verecunda</name>
    <dbReference type="NCBI Taxonomy" id="171291"/>
    <lineage>
        <taxon>Bacteria</taxon>
        <taxon>Bacillati</taxon>
        <taxon>Mycoplasmatota</taxon>
        <taxon>Mycoplasmoidales</taxon>
        <taxon>Metamycoplasmataceae</taxon>
        <taxon>Mycoplasmopsis</taxon>
    </lineage>
</organism>
<keyword evidence="3" id="KW-1185">Reference proteome</keyword>
<name>A0A1T4MIA5_9BACT</name>
<feature type="domain" description="YqaJ viral recombinase" evidence="1">
    <location>
        <begin position="40"/>
        <end position="166"/>
    </location>
</feature>
<dbReference type="RefSeq" id="WP_078747391.1">
    <property type="nucleotide sequence ID" value="NZ_FUXF01000047.1"/>
</dbReference>